<dbReference type="SMART" id="SM00587">
    <property type="entry name" value="CHK"/>
    <property type="match status" value="1"/>
</dbReference>
<dbReference type="InterPro" id="IPR004119">
    <property type="entry name" value="EcKL"/>
</dbReference>
<dbReference type="OMA" id="PSECALF"/>
<dbReference type="PANTHER" id="PTHR11012:SF30">
    <property type="entry name" value="PROTEIN KINASE-LIKE DOMAIN-CONTAINING"/>
    <property type="match status" value="1"/>
</dbReference>
<evidence type="ECO:0000313" key="3">
    <source>
        <dbReference type="EMBL" id="KAG8460935.1"/>
    </source>
</evidence>
<dbReference type="AlphaFoldDB" id="A0A8J5XDV4"/>
<dbReference type="Gene3D" id="3.90.1200.10">
    <property type="match status" value="1"/>
</dbReference>
<dbReference type="Pfam" id="PF02958">
    <property type="entry name" value="EcKL"/>
    <property type="match status" value="1"/>
</dbReference>
<dbReference type="OrthoDB" id="191037at2759"/>
<evidence type="ECO:0000313" key="4">
    <source>
        <dbReference type="Proteomes" id="UP000751190"/>
    </source>
</evidence>
<sequence>MAAPWWLVEPVCLAWDLLRALARILFDEALAAAGLHPPQLPPLSKAALGRCDARSRALLGALTGREVATMRSAPPDGIVGDAAAGTERLWLRVVWADEAAAAARARAAAPDPASVPPPSECALFVKLPSERLWLRAFLTFPGLYANEARFYASIAPAIPPSLLPRLHASTCQRSRFAIVLHDLKAAPAPARLYNLTEELPAAELEPVLLALAKLHAAFWDRPHAAWSEANRPPFYRAIMHAVLTAVRAKHATALPAHAEALFRRFVQRYDAVRAAWNEGPLCLVHGDCHLGNCFVRSGGDGGAPPSVGFYDWQVVSAEQPMRDVAYLLHLSADPAVLEAHERRLVGVYLAALGAALAAAPAPSAGAKRRARAPSEAEAWEAYRLHALYSLLAFVLTSGAGDFVLDSQVVASMSRRCVGACVRLDARGALEAAIARHDRRGADKAKA</sequence>
<name>A0A8J5XDV4_DIALT</name>
<dbReference type="InterPro" id="IPR011009">
    <property type="entry name" value="Kinase-like_dom_sf"/>
</dbReference>
<comment type="caution">
    <text evidence="3">The sequence shown here is derived from an EMBL/GenBank/DDBJ whole genome shotgun (WGS) entry which is preliminary data.</text>
</comment>
<dbReference type="Proteomes" id="UP000751190">
    <property type="component" value="Unassembled WGS sequence"/>
</dbReference>
<dbReference type="InterPro" id="IPR015897">
    <property type="entry name" value="CHK_kinase-like"/>
</dbReference>
<organism evidence="3 4">
    <name type="scientific">Diacronema lutheri</name>
    <name type="common">Unicellular marine alga</name>
    <name type="synonym">Monochrysis lutheri</name>
    <dbReference type="NCBI Taxonomy" id="2081491"/>
    <lineage>
        <taxon>Eukaryota</taxon>
        <taxon>Haptista</taxon>
        <taxon>Haptophyta</taxon>
        <taxon>Pavlovophyceae</taxon>
        <taxon>Pavlovales</taxon>
        <taxon>Pavlovaceae</taxon>
        <taxon>Diacronema</taxon>
    </lineage>
</organism>
<evidence type="ECO:0000256" key="1">
    <source>
        <dbReference type="SAM" id="SignalP"/>
    </source>
</evidence>
<dbReference type="SUPFAM" id="SSF56112">
    <property type="entry name" value="Protein kinase-like (PK-like)"/>
    <property type="match status" value="1"/>
</dbReference>
<feature type="chain" id="PRO_5035276045" description="CHK kinase-like domain-containing protein" evidence="1">
    <location>
        <begin position="23"/>
        <end position="446"/>
    </location>
</feature>
<evidence type="ECO:0000259" key="2">
    <source>
        <dbReference type="SMART" id="SM00587"/>
    </source>
</evidence>
<keyword evidence="4" id="KW-1185">Reference proteome</keyword>
<protein>
    <recommendedName>
        <fullName evidence="2">CHK kinase-like domain-containing protein</fullName>
    </recommendedName>
</protein>
<feature type="domain" description="CHK kinase-like" evidence="2">
    <location>
        <begin position="178"/>
        <end position="358"/>
    </location>
</feature>
<reference evidence="3" key="1">
    <citation type="submission" date="2021-05" db="EMBL/GenBank/DDBJ databases">
        <title>The genome of the haptophyte Pavlova lutheri (Diacronema luteri, Pavlovales) - a model for lipid biosynthesis in eukaryotic algae.</title>
        <authorList>
            <person name="Hulatt C.J."/>
            <person name="Posewitz M.C."/>
        </authorList>
    </citation>
    <scope>NUCLEOTIDE SEQUENCE</scope>
    <source>
        <strain evidence="3">NIVA-4/92</strain>
    </source>
</reference>
<accession>A0A8J5XDV4</accession>
<feature type="signal peptide" evidence="1">
    <location>
        <begin position="1"/>
        <end position="22"/>
    </location>
</feature>
<dbReference type="EMBL" id="JAGTXO010000029">
    <property type="protein sequence ID" value="KAG8460935.1"/>
    <property type="molecule type" value="Genomic_DNA"/>
</dbReference>
<gene>
    <name evidence="3" type="ORF">KFE25_010686</name>
</gene>
<keyword evidence="1" id="KW-0732">Signal</keyword>
<proteinExistence type="predicted"/>
<dbReference type="PANTHER" id="PTHR11012">
    <property type="entry name" value="PROTEIN KINASE-LIKE DOMAIN-CONTAINING"/>
    <property type="match status" value="1"/>
</dbReference>